<keyword evidence="1" id="KW-0812">Transmembrane</keyword>
<reference evidence="2 3" key="1">
    <citation type="submission" date="2018-06" db="EMBL/GenBank/DDBJ databases">
        <authorList>
            <consortium name="Pathogen Informatics"/>
            <person name="Doyle S."/>
        </authorList>
    </citation>
    <scope>NUCLEOTIDE SEQUENCE [LARGE SCALE GENOMIC DNA]</scope>
    <source>
        <strain evidence="2 3">NCTC10672</strain>
    </source>
</reference>
<dbReference type="RefSeq" id="WP_115180077.1">
    <property type="nucleotide sequence ID" value="NZ_UGHY01000002.1"/>
</dbReference>
<dbReference type="AlphaFoldDB" id="A0A377JJD7"/>
<dbReference type="Proteomes" id="UP000254186">
    <property type="component" value="Unassembled WGS sequence"/>
</dbReference>
<feature type="transmembrane region" description="Helical" evidence="1">
    <location>
        <begin position="15"/>
        <end position="35"/>
    </location>
</feature>
<dbReference type="EMBL" id="UGHY01000002">
    <property type="protein sequence ID" value="STP03932.1"/>
    <property type="molecule type" value="Genomic_DNA"/>
</dbReference>
<protein>
    <submittedName>
        <fullName evidence="2">Uncharacterized protein</fullName>
    </submittedName>
</protein>
<proteinExistence type="predicted"/>
<evidence type="ECO:0000313" key="3">
    <source>
        <dbReference type="Proteomes" id="UP000254186"/>
    </source>
</evidence>
<feature type="transmembrane region" description="Helical" evidence="1">
    <location>
        <begin position="113"/>
        <end position="136"/>
    </location>
</feature>
<accession>A0A377JJD7</accession>
<organism evidence="2 3">
    <name type="scientific">Haemophilus parainfluenzae</name>
    <dbReference type="NCBI Taxonomy" id="729"/>
    <lineage>
        <taxon>Bacteria</taxon>
        <taxon>Pseudomonadati</taxon>
        <taxon>Pseudomonadota</taxon>
        <taxon>Gammaproteobacteria</taxon>
        <taxon>Pasteurellales</taxon>
        <taxon>Pasteurellaceae</taxon>
        <taxon>Haemophilus</taxon>
    </lineage>
</organism>
<feature type="transmembrane region" description="Helical" evidence="1">
    <location>
        <begin position="156"/>
        <end position="180"/>
    </location>
</feature>
<sequence length="199" mass="23377">MIEDRQYPQLSMNEFFFTYSAIFVLLLFISVIIFFNDVPTTDFEIFIDEYLIKGRGVYSHIYSFQSEIISNLSMIIAPLFAIYLALTLKLTYSSENEIINSGRVIEKSVKKTILIKLGFIISALLLVTMCVFLTYIYNWDLEESKTNTLFVRDNVIWLLSLTYIIYIGTFFTLFMLFSVIRHPVSLLKYHIYHPNFNII</sequence>
<gene>
    <name evidence="2" type="ORF">NCTC10672_01120</name>
</gene>
<keyword evidence="1" id="KW-0472">Membrane</keyword>
<keyword evidence="1" id="KW-1133">Transmembrane helix</keyword>
<evidence type="ECO:0000256" key="1">
    <source>
        <dbReference type="SAM" id="Phobius"/>
    </source>
</evidence>
<name>A0A377JJD7_HAEPA</name>
<feature type="transmembrane region" description="Helical" evidence="1">
    <location>
        <begin position="68"/>
        <end position="92"/>
    </location>
</feature>
<evidence type="ECO:0000313" key="2">
    <source>
        <dbReference type="EMBL" id="STP03932.1"/>
    </source>
</evidence>